<comment type="caution">
    <text evidence="1">The sequence shown here is derived from an EMBL/GenBank/DDBJ whole genome shotgun (WGS) entry which is preliminary data.</text>
</comment>
<accession>A0A699ZMB3</accession>
<protein>
    <recommendedName>
        <fullName evidence="3">PAS domain-containing protein</fullName>
    </recommendedName>
</protein>
<evidence type="ECO:0008006" key="3">
    <source>
        <dbReference type="Google" id="ProtNLM"/>
    </source>
</evidence>
<sequence length="98" mass="10530">MTMKIGGINETALFELALRRHDESSKKLLVSDSRGRIVHVTHALAAELGSTVSKLQAGGSSHAMDTLLASPFVRIHHQASHQCSDQYTTSLPPLPSLA</sequence>
<organism evidence="1 2">
    <name type="scientific">Haematococcus lacustris</name>
    <name type="common">Green alga</name>
    <name type="synonym">Haematococcus pluvialis</name>
    <dbReference type="NCBI Taxonomy" id="44745"/>
    <lineage>
        <taxon>Eukaryota</taxon>
        <taxon>Viridiplantae</taxon>
        <taxon>Chlorophyta</taxon>
        <taxon>core chlorophytes</taxon>
        <taxon>Chlorophyceae</taxon>
        <taxon>CS clade</taxon>
        <taxon>Chlamydomonadales</taxon>
        <taxon>Haematococcaceae</taxon>
        <taxon>Haematococcus</taxon>
    </lineage>
</organism>
<dbReference type="AlphaFoldDB" id="A0A699ZMB3"/>
<dbReference type="EMBL" id="BLLF01002366">
    <property type="protein sequence ID" value="GFH23803.1"/>
    <property type="molecule type" value="Genomic_DNA"/>
</dbReference>
<keyword evidence="2" id="KW-1185">Reference proteome</keyword>
<gene>
    <name evidence="1" type="ORF">HaLaN_21482</name>
</gene>
<proteinExistence type="predicted"/>
<evidence type="ECO:0000313" key="2">
    <source>
        <dbReference type="Proteomes" id="UP000485058"/>
    </source>
</evidence>
<reference evidence="1 2" key="1">
    <citation type="submission" date="2020-02" db="EMBL/GenBank/DDBJ databases">
        <title>Draft genome sequence of Haematococcus lacustris strain NIES-144.</title>
        <authorList>
            <person name="Morimoto D."/>
            <person name="Nakagawa S."/>
            <person name="Yoshida T."/>
            <person name="Sawayama S."/>
        </authorList>
    </citation>
    <scope>NUCLEOTIDE SEQUENCE [LARGE SCALE GENOMIC DNA]</scope>
    <source>
        <strain evidence="1 2">NIES-144</strain>
    </source>
</reference>
<name>A0A699ZMB3_HAELA</name>
<evidence type="ECO:0000313" key="1">
    <source>
        <dbReference type="EMBL" id="GFH23803.1"/>
    </source>
</evidence>
<dbReference type="Proteomes" id="UP000485058">
    <property type="component" value="Unassembled WGS sequence"/>
</dbReference>